<evidence type="ECO:0000256" key="4">
    <source>
        <dbReference type="ARBA" id="ARBA00022847"/>
    </source>
</evidence>
<feature type="transmembrane region" description="Helical" evidence="7">
    <location>
        <begin position="358"/>
        <end position="377"/>
    </location>
</feature>
<gene>
    <name evidence="9" type="ORF">OXX778_LOCUS10609</name>
</gene>
<feature type="transmembrane region" description="Helical" evidence="7">
    <location>
        <begin position="450"/>
        <end position="471"/>
    </location>
</feature>
<name>A0A813YII0_9BILA</name>
<dbReference type="InterPro" id="IPR036259">
    <property type="entry name" value="MFS_trans_sf"/>
</dbReference>
<organism evidence="9 10">
    <name type="scientific">Brachionus calyciflorus</name>
    <dbReference type="NCBI Taxonomy" id="104777"/>
    <lineage>
        <taxon>Eukaryota</taxon>
        <taxon>Metazoa</taxon>
        <taxon>Spiralia</taxon>
        <taxon>Gnathifera</taxon>
        <taxon>Rotifera</taxon>
        <taxon>Eurotatoria</taxon>
        <taxon>Monogononta</taxon>
        <taxon>Pseudotrocha</taxon>
        <taxon>Ploima</taxon>
        <taxon>Brachionidae</taxon>
        <taxon>Brachionus</taxon>
    </lineage>
</organism>
<dbReference type="EMBL" id="CAJNOC010001702">
    <property type="protein sequence ID" value="CAF0884868.1"/>
    <property type="molecule type" value="Genomic_DNA"/>
</dbReference>
<dbReference type="Gene3D" id="1.20.1250.20">
    <property type="entry name" value="MFS general substrate transporter like domains"/>
    <property type="match status" value="2"/>
</dbReference>
<feature type="transmembrane region" description="Helical" evidence="7">
    <location>
        <begin position="154"/>
        <end position="177"/>
    </location>
</feature>
<dbReference type="Pfam" id="PF07690">
    <property type="entry name" value="MFS_1"/>
    <property type="match status" value="1"/>
</dbReference>
<keyword evidence="10" id="KW-1185">Reference proteome</keyword>
<feature type="transmembrane region" description="Helical" evidence="7">
    <location>
        <begin position="123"/>
        <end position="142"/>
    </location>
</feature>
<evidence type="ECO:0000256" key="5">
    <source>
        <dbReference type="ARBA" id="ARBA00022989"/>
    </source>
</evidence>
<evidence type="ECO:0000256" key="2">
    <source>
        <dbReference type="ARBA" id="ARBA00022448"/>
    </source>
</evidence>
<dbReference type="GO" id="GO:0015293">
    <property type="term" value="F:symporter activity"/>
    <property type="evidence" value="ECO:0007669"/>
    <property type="project" value="UniProtKB-KW"/>
</dbReference>
<dbReference type="InterPro" id="IPR050382">
    <property type="entry name" value="MFS_Na/Anion_cotransporter"/>
</dbReference>
<comment type="subcellular location">
    <subcellularLocation>
        <location evidence="1">Membrane</location>
        <topology evidence="1">Multi-pass membrane protein</topology>
    </subcellularLocation>
</comment>
<keyword evidence="5 7" id="KW-1133">Transmembrane helix</keyword>
<dbReference type="GO" id="GO:0016020">
    <property type="term" value="C:membrane"/>
    <property type="evidence" value="ECO:0007669"/>
    <property type="project" value="UniProtKB-SubCell"/>
</dbReference>
<evidence type="ECO:0000256" key="6">
    <source>
        <dbReference type="ARBA" id="ARBA00023136"/>
    </source>
</evidence>
<dbReference type="FunFam" id="1.20.1250.20:FF:000423">
    <property type="entry name" value="Putative inorganic phosphate cotransporter-like Protein"/>
    <property type="match status" value="1"/>
</dbReference>
<reference evidence="9" key="1">
    <citation type="submission" date="2021-02" db="EMBL/GenBank/DDBJ databases">
        <authorList>
            <person name="Nowell W R."/>
        </authorList>
    </citation>
    <scope>NUCLEOTIDE SEQUENCE</scope>
    <source>
        <strain evidence="9">Ploen Becks lab</strain>
    </source>
</reference>
<dbReference type="GO" id="GO:0006820">
    <property type="term" value="P:monoatomic anion transport"/>
    <property type="evidence" value="ECO:0007669"/>
    <property type="project" value="TreeGrafter"/>
</dbReference>
<dbReference type="AlphaFoldDB" id="A0A813YII0"/>
<evidence type="ECO:0000256" key="1">
    <source>
        <dbReference type="ARBA" id="ARBA00004141"/>
    </source>
</evidence>
<evidence type="ECO:0000259" key="8">
    <source>
        <dbReference type="PROSITE" id="PS50850"/>
    </source>
</evidence>
<sequence>MVEVDKTPSFLFSTRFVVTVMAFFGYCLQYMLKINMGIAIVCMVNNTALREASVSDNHSKIVVNTSVLDSKCKISSSHSSGLNGNFVWDKSIQGFILASYFYGYIITQIPGGWLSTKYGGKNVLGLSMLIASIFTIVTPFTARWGYIPLSVCRFIIGLAHGAFWPAQSSIFVFWAPIKERTIILGTSTSGAWIGNIIALPLGAYLCVSGFDGGWPSIFYIFGIVGCVWSILFMFIISDTPETNRFITESEKEYLINEAKKIGQAKNSKKISTPWKQIFLSKVCWATFIAHFCNNWGNYLYLTQLPSFMKDVLKFDIKSNGLMSAIPYVACALFTAVLGIVSDRLMSKNIISRKKLRKLFNGIGLAVPAAAVICLSFVDCSLPYLGVACLTVGLAFNGFYWAAGPLVNINDIGGKFSGLIFGITNTFGTLPGIICPFIVGFITKNRTQAEWQIVFIICACIYCVGALVYWIFCESEIQPWAVIKNDDDDDVNKKKENVF</sequence>
<dbReference type="OrthoDB" id="2985014at2759"/>
<keyword evidence="3 7" id="KW-0812">Transmembrane</keyword>
<feature type="transmembrane region" description="Helical" evidence="7">
    <location>
        <begin position="418"/>
        <end position="438"/>
    </location>
</feature>
<feature type="transmembrane region" description="Helical" evidence="7">
    <location>
        <begin position="320"/>
        <end position="338"/>
    </location>
</feature>
<proteinExistence type="predicted"/>
<dbReference type="Proteomes" id="UP000663879">
    <property type="component" value="Unassembled WGS sequence"/>
</dbReference>
<comment type="caution">
    <text evidence="9">The sequence shown here is derived from an EMBL/GenBank/DDBJ whole genome shotgun (WGS) entry which is preliminary data.</text>
</comment>
<dbReference type="InterPro" id="IPR011701">
    <property type="entry name" value="MFS"/>
</dbReference>
<dbReference type="FunFam" id="1.20.1250.20:FF:000003">
    <property type="entry name" value="Solute carrier family 17 member 3"/>
    <property type="match status" value="1"/>
</dbReference>
<dbReference type="PANTHER" id="PTHR11662:SF399">
    <property type="entry name" value="FI19708P1-RELATED"/>
    <property type="match status" value="1"/>
</dbReference>
<evidence type="ECO:0000256" key="3">
    <source>
        <dbReference type="ARBA" id="ARBA00022692"/>
    </source>
</evidence>
<keyword evidence="4" id="KW-0769">Symport</keyword>
<evidence type="ECO:0000313" key="9">
    <source>
        <dbReference type="EMBL" id="CAF0884868.1"/>
    </source>
</evidence>
<dbReference type="PROSITE" id="PS50850">
    <property type="entry name" value="MFS"/>
    <property type="match status" value="1"/>
</dbReference>
<keyword evidence="2" id="KW-0813">Transport</keyword>
<dbReference type="PANTHER" id="PTHR11662">
    <property type="entry name" value="SOLUTE CARRIER FAMILY 17"/>
    <property type="match status" value="1"/>
</dbReference>
<feature type="transmembrane region" description="Helical" evidence="7">
    <location>
        <begin position="216"/>
        <end position="236"/>
    </location>
</feature>
<accession>A0A813YII0</accession>
<protein>
    <recommendedName>
        <fullName evidence="8">Major facilitator superfamily (MFS) profile domain-containing protein</fullName>
    </recommendedName>
</protein>
<feature type="domain" description="Major facilitator superfamily (MFS) profile" evidence="8">
    <location>
        <begin position="18"/>
        <end position="476"/>
    </location>
</feature>
<dbReference type="SUPFAM" id="SSF103473">
    <property type="entry name" value="MFS general substrate transporter"/>
    <property type="match status" value="1"/>
</dbReference>
<feature type="transmembrane region" description="Helical" evidence="7">
    <location>
        <begin position="383"/>
        <end position="406"/>
    </location>
</feature>
<evidence type="ECO:0000256" key="7">
    <source>
        <dbReference type="SAM" id="Phobius"/>
    </source>
</evidence>
<feature type="transmembrane region" description="Helical" evidence="7">
    <location>
        <begin position="12"/>
        <end position="32"/>
    </location>
</feature>
<dbReference type="InterPro" id="IPR020846">
    <property type="entry name" value="MFS_dom"/>
</dbReference>
<feature type="transmembrane region" description="Helical" evidence="7">
    <location>
        <begin position="189"/>
        <end position="210"/>
    </location>
</feature>
<dbReference type="CDD" id="cd17318">
    <property type="entry name" value="MFS_SLC17"/>
    <property type="match status" value="1"/>
</dbReference>
<evidence type="ECO:0000313" key="10">
    <source>
        <dbReference type="Proteomes" id="UP000663879"/>
    </source>
</evidence>
<feature type="transmembrane region" description="Helical" evidence="7">
    <location>
        <begin position="278"/>
        <end position="300"/>
    </location>
</feature>
<keyword evidence="6 7" id="KW-0472">Membrane</keyword>